<dbReference type="OrthoDB" id="2012278at2759"/>
<evidence type="ECO:0000313" key="4">
    <source>
        <dbReference type="Proteomes" id="UP000024376"/>
    </source>
</evidence>
<reference evidence="4" key="1">
    <citation type="journal article" date="2013" name="Ind. Biotechnol.">
        <title>Comparative genomics analysis of Trichoderma reesei strains.</title>
        <authorList>
            <person name="Koike H."/>
            <person name="Aerts A."/>
            <person name="LaButti K."/>
            <person name="Grigoriev I.V."/>
            <person name="Baker S.E."/>
        </authorList>
    </citation>
    <scope>NUCLEOTIDE SEQUENCE [LARGE SCALE GENOMIC DNA]</scope>
    <source>
        <strain evidence="4">ATCC 56765 / BCRC 32924 / NRRL 11460 / Rut C-30</strain>
    </source>
</reference>
<organism evidence="3 4">
    <name type="scientific">Hypocrea jecorina (strain ATCC 56765 / BCRC 32924 / NRRL 11460 / Rut C-30)</name>
    <name type="common">Trichoderma reesei</name>
    <dbReference type="NCBI Taxonomy" id="1344414"/>
    <lineage>
        <taxon>Eukaryota</taxon>
        <taxon>Fungi</taxon>
        <taxon>Dikarya</taxon>
        <taxon>Ascomycota</taxon>
        <taxon>Pezizomycotina</taxon>
        <taxon>Sordariomycetes</taxon>
        <taxon>Hypocreomycetidae</taxon>
        <taxon>Hypocreales</taxon>
        <taxon>Hypocreaceae</taxon>
        <taxon>Trichoderma</taxon>
    </lineage>
</organism>
<accession>A0A024S0G1</accession>
<protein>
    <submittedName>
        <fullName evidence="3">Endo-beta-1,6-galactanase</fullName>
    </submittedName>
</protein>
<evidence type="ECO:0000259" key="2">
    <source>
        <dbReference type="Pfam" id="PF14587"/>
    </source>
</evidence>
<dbReference type="FunFam" id="3.20.20.80:FF:000280">
    <property type="entry name" value="Glycoside hydrolase family 5"/>
    <property type="match status" value="1"/>
</dbReference>
<feature type="signal peptide" evidence="1">
    <location>
        <begin position="1"/>
        <end position="20"/>
    </location>
</feature>
<dbReference type="HOGENOM" id="CLU_025930_0_0_1"/>
<dbReference type="PANTHER" id="PTHR42767:SF1">
    <property type="entry name" value="ENDO-BETA-1,6-GALACTANASE-LIKE DOMAIN-CONTAINING PROTEIN"/>
    <property type="match status" value="1"/>
</dbReference>
<dbReference type="InterPro" id="IPR017853">
    <property type="entry name" value="GH"/>
</dbReference>
<dbReference type="InterPro" id="IPR039514">
    <property type="entry name" value="6GAL-like"/>
</dbReference>
<dbReference type="SUPFAM" id="SSF51445">
    <property type="entry name" value="(Trans)glycosidases"/>
    <property type="match status" value="1"/>
</dbReference>
<evidence type="ECO:0000313" key="3">
    <source>
        <dbReference type="EMBL" id="ETR98828.1"/>
    </source>
</evidence>
<dbReference type="Proteomes" id="UP000024376">
    <property type="component" value="Unassembled WGS sequence"/>
</dbReference>
<dbReference type="InterPro" id="IPR039743">
    <property type="entry name" value="6GAL/EXGAL"/>
</dbReference>
<feature type="domain" description="Endo-beta-1,6-galactanase-like" evidence="2">
    <location>
        <begin position="23"/>
        <end position="261"/>
    </location>
</feature>
<dbReference type="GO" id="GO:0004553">
    <property type="term" value="F:hydrolase activity, hydrolyzing O-glycosyl compounds"/>
    <property type="evidence" value="ECO:0007669"/>
    <property type="project" value="InterPro"/>
</dbReference>
<keyword evidence="1" id="KW-0732">Signal</keyword>
<gene>
    <name evidence="3" type="ORF">M419DRAFT_11580</name>
</gene>
<evidence type="ECO:0000256" key="1">
    <source>
        <dbReference type="SAM" id="SignalP"/>
    </source>
</evidence>
<dbReference type="PANTHER" id="PTHR42767">
    <property type="entry name" value="ENDO-BETA-1,6-GALACTANASE"/>
    <property type="match status" value="1"/>
</dbReference>
<dbReference type="AlphaFoldDB" id="A0A024S0G1"/>
<name>A0A024S0G1_HYPJR</name>
<dbReference type="Gene3D" id="3.20.20.80">
    <property type="entry name" value="Glycosidases"/>
    <property type="match status" value="1"/>
</dbReference>
<dbReference type="EMBL" id="KI911160">
    <property type="protein sequence ID" value="ETR98828.1"/>
    <property type="molecule type" value="Genomic_DNA"/>
</dbReference>
<feature type="chain" id="PRO_5001536886" evidence="1">
    <location>
        <begin position="21"/>
        <end position="479"/>
    </location>
</feature>
<dbReference type="Pfam" id="PF14587">
    <property type="entry name" value="Glyco_hydr_30_2"/>
    <property type="match status" value="1"/>
</dbReference>
<dbReference type="KEGG" id="trr:M419DRAFT_11580"/>
<sequence>MRSSVLSSIALALLSQTARADTTLSIDPNSNWGTWEGWGVSLAWWAKAFGNRDDLASVFFSRNNQAVNGQTLPGLGFNIARYNAGACSNNSYDGATMVVSPNIKPSRQVDGYWLDWASTDPSSSSWNWNVDANQRAMLQKARANGANIFELFSNSPMWWMCNNHNPSGSGATDNLQSWNYQNHAVYLANIAQHAKQSWGIEFQSVEAFNEPSSSWWTADGTQEGCHFGVSTMATVIGYLNTELSSRGLSSFVASSDETSYDLAISTWQGFNSSVRNIVKRINVHGYQGSGGRRDTLYSLASQAGKRLWNSEYGDSDASGKSMYQNLLLDFTWLHPTAWVYWQAIDGAGWGLIVGDNDQLTLSSASTKYFVLAQLTRHIRPGMQILSTPDDNTAVAYDAGSQKLVIVAANWGSAQTITFDLSRARTAGSNGATVPRWSTQTGGGDQYRSFTDTKINNGRFSVSFSSGQVQTFEVSGVVLK</sequence>
<proteinExistence type="predicted"/>